<dbReference type="Gene3D" id="1.10.418.10">
    <property type="entry name" value="Calponin-like domain"/>
    <property type="match status" value="1"/>
</dbReference>
<dbReference type="PANTHER" id="PTHR47972">
    <property type="entry name" value="KINESIN-LIKE PROTEIN KLP-3"/>
    <property type="match status" value="1"/>
</dbReference>
<dbReference type="GO" id="GO:0015630">
    <property type="term" value="C:microtubule cytoskeleton"/>
    <property type="evidence" value="ECO:0007669"/>
    <property type="project" value="TreeGrafter"/>
</dbReference>
<keyword evidence="1" id="KW-0505">Motor protein</keyword>
<reference evidence="4 5" key="1">
    <citation type="journal article" date="2019" name="G3 (Bethesda)">
        <title>Sequencing of a Wild Apple (Malus baccata) Genome Unravels the Differences Between Cultivated and Wild Apple Species Regarding Disease Resistance and Cold Tolerance.</title>
        <authorList>
            <person name="Chen X."/>
        </authorList>
    </citation>
    <scope>NUCLEOTIDE SEQUENCE [LARGE SCALE GENOMIC DNA]</scope>
    <source>
        <strain evidence="5">cv. Shandingzi</strain>
        <tissue evidence="4">Leaves</tissue>
    </source>
</reference>
<dbReference type="AlphaFoldDB" id="A0A540MNE8"/>
<keyword evidence="5" id="KW-1185">Reference proteome</keyword>
<dbReference type="GO" id="GO:0005524">
    <property type="term" value="F:ATP binding"/>
    <property type="evidence" value="ECO:0007669"/>
    <property type="project" value="InterPro"/>
</dbReference>
<dbReference type="EMBL" id="VIEB01000217">
    <property type="protein sequence ID" value="TQE00324.1"/>
    <property type="molecule type" value="Genomic_DNA"/>
</dbReference>
<comment type="similarity">
    <text evidence="2">Belongs to the TRAFAC class myosin-kinesin ATPase superfamily. Kinesin family.</text>
</comment>
<evidence type="ECO:0000313" key="5">
    <source>
        <dbReference type="Proteomes" id="UP000315295"/>
    </source>
</evidence>
<evidence type="ECO:0000256" key="1">
    <source>
        <dbReference type="ARBA" id="ARBA00023175"/>
    </source>
</evidence>
<dbReference type="SUPFAM" id="SSF52540">
    <property type="entry name" value="P-loop containing nucleoside triphosphate hydrolases"/>
    <property type="match status" value="1"/>
</dbReference>
<comment type="caution">
    <text evidence="2">Lacks conserved residue(s) required for the propagation of feature annotation.</text>
</comment>
<dbReference type="Gene3D" id="3.40.850.10">
    <property type="entry name" value="Kinesin motor domain"/>
    <property type="match status" value="1"/>
</dbReference>
<dbReference type="InterPro" id="IPR036961">
    <property type="entry name" value="Kinesin_motor_dom_sf"/>
</dbReference>
<dbReference type="GO" id="GO:0007018">
    <property type="term" value="P:microtubule-based movement"/>
    <property type="evidence" value="ECO:0007669"/>
    <property type="project" value="InterPro"/>
</dbReference>
<dbReference type="InterPro" id="IPR036872">
    <property type="entry name" value="CH_dom_sf"/>
</dbReference>
<sequence>MAVAGGGTALSFSVASVVEDVLQQHGTRLGDLKLESRKAEEAASRRNEAAGWLRKMIGVVAAKDMPAEPSEEEFRLALRSGIILCNAINKVQPGVVPKLVESVLSKLVEEFEQRMSSQYELTKPSQKDVAVSHGNKFPMKFTSGDKKMEDKTLVNKNYISDEESKSRLLKQQMIFDQQQRDVQSGPRELTEKSQGVNFRALGDLFFIADQRKDTFRYDVSVQMIEIYNEQVRDLLVTDGSNKRYPLLVYCFYTFFFSNSS</sequence>
<dbReference type="GO" id="GO:0003777">
    <property type="term" value="F:microtubule motor activity"/>
    <property type="evidence" value="ECO:0007669"/>
    <property type="project" value="InterPro"/>
</dbReference>
<dbReference type="Proteomes" id="UP000315295">
    <property type="component" value="Unassembled WGS sequence"/>
</dbReference>
<dbReference type="GO" id="GO:0008017">
    <property type="term" value="F:microtubule binding"/>
    <property type="evidence" value="ECO:0007669"/>
    <property type="project" value="InterPro"/>
</dbReference>
<dbReference type="InterPro" id="IPR027640">
    <property type="entry name" value="Kinesin-like_fam"/>
</dbReference>
<dbReference type="Pfam" id="PF00225">
    <property type="entry name" value="Kinesin"/>
    <property type="match status" value="1"/>
</dbReference>
<evidence type="ECO:0000313" key="4">
    <source>
        <dbReference type="EMBL" id="TQE00324.1"/>
    </source>
</evidence>
<dbReference type="PANTHER" id="PTHR47972:SF39">
    <property type="entry name" value="KINESIN-LIKE PROTEIN KIN-14I"/>
    <property type="match status" value="1"/>
</dbReference>
<dbReference type="PROSITE" id="PS50067">
    <property type="entry name" value="KINESIN_MOTOR_2"/>
    <property type="match status" value="1"/>
</dbReference>
<evidence type="ECO:0000256" key="2">
    <source>
        <dbReference type="PROSITE-ProRule" id="PRU00283"/>
    </source>
</evidence>
<dbReference type="SUPFAM" id="SSF47576">
    <property type="entry name" value="Calponin-homology domain, CH-domain"/>
    <property type="match status" value="1"/>
</dbReference>
<name>A0A540MNE8_MALBA</name>
<comment type="caution">
    <text evidence="4">The sequence shown here is derived from an EMBL/GenBank/DDBJ whole genome shotgun (WGS) entry which is preliminary data.</text>
</comment>
<dbReference type="InterPro" id="IPR027417">
    <property type="entry name" value="P-loop_NTPase"/>
</dbReference>
<protein>
    <recommendedName>
        <fullName evidence="3">Kinesin motor domain-containing protein</fullName>
    </recommendedName>
</protein>
<dbReference type="InterPro" id="IPR001752">
    <property type="entry name" value="Kinesin_motor_dom"/>
</dbReference>
<dbReference type="STRING" id="106549.A0A540MNE8"/>
<accession>A0A540MNE8</accession>
<gene>
    <name evidence="4" type="ORF">C1H46_014051</name>
</gene>
<proteinExistence type="inferred from homology"/>
<feature type="domain" description="Kinesin motor" evidence="3">
    <location>
        <begin position="184"/>
        <end position="260"/>
    </location>
</feature>
<organism evidence="4 5">
    <name type="scientific">Malus baccata</name>
    <name type="common">Siberian crab apple</name>
    <name type="synonym">Pyrus baccata</name>
    <dbReference type="NCBI Taxonomy" id="106549"/>
    <lineage>
        <taxon>Eukaryota</taxon>
        <taxon>Viridiplantae</taxon>
        <taxon>Streptophyta</taxon>
        <taxon>Embryophyta</taxon>
        <taxon>Tracheophyta</taxon>
        <taxon>Spermatophyta</taxon>
        <taxon>Magnoliopsida</taxon>
        <taxon>eudicotyledons</taxon>
        <taxon>Gunneridae</taxon>
        <taxon>Pentapetalae</taxon>
        <taxon>rosids</taxon>
        <taxon>fabids</taxon>
        <taxon>Rosales</taxon>
        <taxon>Rosaceae</taxon>
        <taxon>Amygdaloideae</taxon>
        <taxon>Maleae</taxon>
        <taxon>Malus</taxon>
    </lineage>
</organism>
<evidence type="ECO:0000259" key="3">
    <source>
        <dbReference type="PROSITE" id="PS50067"/>
    </source>
</evidence>